<name>A0AAD5P331_ACENE</name>
<sequence length="292" mass="31774">MPLHRRSVRNPRIGLGFHNRSDDSVQLTEEEDTRIVGEVEEAGDAPIVTLTRVHTSSFASFHDGRIIPDSVCTVVTLAKLREEYRIPVNIDLSLPHRGYDVYTPPQDVLLIHKAAFECGVRLLLYPTLHRALNGDTTYIGGFEYPVLTQFTAKDNLGKILKRGYINAQYPTLDPFEGAWLEKSLRISFALPVYAASLVTGSPTSSGKWTGGVDLPPSTSLVPSFPSSPSNTVQATTTQPDAVLIPHSTLAKPPAKIHSPLSAYAGLLVRTPARPSTHASGCQSIRLMLARAA</sequence>
<dbReference type="Proteomes" id="UP001064489">
    <property type="component" value="Chromosome 1"/>
</dbReference>
<reference evidence="1" key="1">
    <citation type="journal article" date="2022" name="Plant J.">
        <title>Strategies of tolerance reflected in two North American maple genomes.</title>
        <authorList>
            <person name="McEvoy S.L."/>
            <person name="Sezen U.U."/>
            <person name="Trouern-Trend A."/>
            <person name="McMahon S.M."/>
            <person name="Schaberg P.G."/>
            <person name="Yang J."/>
            <person name="Wegrzyn J.L."/>
            <person name="Swenson N.G."/>
        </authorList>
    </citation>
    <scope>NUCLEOTIDE SEQUENCE</scope>
    <source>
        <strain evidence="1">91603</strain>
    </source>
</reference>
<gene>
    <name evidence="1" type="ORF">LWI28_025093</name>
</gene>
<protein>
    <submittedName>
        <fullName evidence="1">Uncharacterized protein</fullName>
    </submittedName>
</protein>
<evidence type="ECO:0000313" key="2">
    <source>
        <dbReference type="Proteomes" id="UP001064489"/>
    </source>
</evidence>
<dbReference type="AlphaFoldDB" id="A0AAD5P331"/>
<organism evidence="1 2">
    <name type="scientific">Acer negundo</name>
    <name type="common">Box elder</name>
    <dbReference type="NCBI Taxonomy" id="4023"/>
    <lineage>
        <taxon>Eukaryota</taxon>
        <taxon>Viridiplantae</taxon>
        <taxon>Streptophyta</taxon>
        <taxon>Embryophyta</taxon>
        <taxon>Tracheophyta</taxon>
        <taxon>Spermatophyta</taxon>
        <taxon>Magnoliopsida</taxon>
        <taxon>eudicotyledons</taxon>
        <taxon>Gunneridae</taxon>
        <taxon>Pentapetalae</taxon>
        <taxon>rosids</taxon>
        <taxon>malvids</taxon>
        <taxon>Sapindales</taxon>
        <taxon>Sapindaceae</taxon>
        <taxon>Hippocastanoideae</taxon>
        <taxon>Acereae</taxon>
        <taxon>Acer</taxon>
    </lineage>
</organism>
<reference evidence="1" key="2">
    <citation type="submission" date="2023-02" db="EMBL/GenBank/DDBJ databases">
        <authorList>
            <person name="Swenson N.G."/>
            <person name="Wegrzyn J.L."/>
            <person name="Mcevoy S.L."/>
        </authorList>
    </citation>
    <scope>NUCLEOTIDE SEQUENCE</scope>
    <source>
        <strain evidence="1">91603</strain>
        <tissue evidence="1">Leaf</tissue>
    </source>
</reference>
<dbReference type="EMBL" id="JAJSOW010000003">
    <property type="protein sequence ID" value="KAI9196572.1"/>
    <property type="molecule type" value="Genomic_DNA"/>
</dbReference>
<keyword evidence="2" id="KW-1185">Reference proteome</keyword>
<evidence type="ECO:0000313" key="1">
    <source>
        <dbReference type="EMBL" id="KAI9196572.1"/>
    </source>
</evidence>
<comment type="caution">
    <text evidence="1">The sequence shown here is derived from an EMBL/GenBank/DDBJ whole genome shotgun (WGS) entry which is preliminary data.</text>
</comment>
<accession>A0AAD5P331</accession>
<proteinExistence type="predicted"/>